<organism evidence="3 4">
    <name type="scientific">Protea cynaroides</name>
    <dbReference type="NCBI Taxonomy" id="273540"/>
    <lineage>
        <taxon>Eukaryota</taxon>
        <taxon>Viridiplantae</taxon>
        <taxon>Streptophyta</taxon>
        <taxon>Embryophyta</taxon>
        <taxon>Tracheophyta</taxon>
        <taxon>Spermatophyta</taxon>
        <taxon>Magnoliopsida</taxon>
        <taxon>Proteales</taxon>
        <taxon>Proteaceae</taxon>
        <taxon>Protea</taxon>
    </lineage>
</organism>
<dbReference type="AlphaFoldDB" id="A0A9Q0KGR9"/>
<dbReference type="OrthoDB" id="912098at2759"/>
<evidence type="ECO:0000313" key="4">
    <source>
        <dbReference type="Proteomes" id="UP001141806"/>
    </source>
</evidence>
<feature type="region of interest" description="Disordered" evidence="1">
    <location>
        <begin position="62"/>
        <end position="109"/>
    </location>
</feature>
<feature type="chain" id="PRO_5040141622" description="Secreted protein" evidence="2">
    <location>
        <begin position="29"/>
        <end position="109"/>
    </location>
</feature>
<feature type="signal peptide" evidence="2">
    <location>
        <begin position="1"/>
        <end position="28"/>
    </location>
</feature>
<keyword evidence="2" id="KW-0732">Signal</keyword>
<evidence type="ECO:0000256" key="2">
    <source>
        <dbReference type="SAM" id="SignalP"/>
    </source>
</evidence>
<feature type="compositionally biased region" description="Polar residues" evidence="1">
    <location>
        <begin position="68"/>
        <end position="79"/>
    </location>
</feature>
<protein>
    <recommendedName>
        <fullName evidence="5">Secreted protein</fullName>
    </recommendedName>
</protein>
<comment type="caution">
    <text evidence="3">The sequence shown here is derived from an EMBL/GenBank/DDBJ whole genome shotgun (WGS) entry which is preliminary data.</text>
</comment>
<accession>A0A9Q0KGR9</accession>
<evidence type="ECO:0000313" key="3">
    <source>
        <dbReference type="EMBL" id="KAJ4970006.1"/>
    </source>
</evidence>
<keyword evidence="4" id="KW-1185">Reference proteome</keyword>
<proteinExistence type="predicted"/>
<gene>
    <name evidence="3" type="ORF">NE237_003105</name>
</gene>
<name>A0A9Q0KGR9_9MAGN</name>
<evidence type="ECO:0000256" key="1">
    <source>
        <dbReference type="SAM" id="MobiDB-lite"/>
    </source>
</evidence>
<dbReference type="Proteomes" id="UP001141806">
    <property type="component" value="Unassembled WGS sequence"/>
</dbReference>
<reference evidence="3" key="1">
    <citation type="journal article" date="2023" name="Plant J.">
        <title>The genome of the king protea, Protea cynaroides.</title>
        <authorList>
            <person name="Chang J."/>
            <person name="Duong T.A."/>
            <person name="Schoeman C."/>
            <person name="Ma X."/>
            <person name="Roodt D."/>
            <person name="Barker N."/>
            <person name="Li Z."/>
            <person name="Van de Peer Y."/>
            <person name="Mizrachi E."/>
        </authorList>
    </citation>
    <scope>NUCLEOTIDE SEQUENCE</scope>
    <source>
        <tissue evidence="3">Young leaves</tissue>
    </source>
</reference>
<sequence length="109" mass="12053">MQKLLARMTGRQILQHLLLAFTLLAVAASHSHFPNPIMVQAVETGKLLHFCHYLPSAFRLGPAEPRSHSSSGSTLATWENTRKMIQGRKNRKVPSGPSPIGNRHPPTKP</sequence>
<evidence type="ECO:0008006" key="5">
    <source>
        <dbReference type="Google" id="ProtNLM"/>
    </source>
</evidence>
<dbReference type="EMBL" id="JAMYWD010000005">
    <property type="protein sequence ID" value="KAJ4970006.1"/>
    <property type="molecule type" value="Genomic_DNA"/>
</dbReference>